<sequence length="615" mass="71335">MFSTKQEIIEHHEEIRNKIDLKSEQLLLTLNRTNQNKLEQIGIINSLRETLVKKITELETFNLSNFNKHTKFCFFISNSKAGNDEINDGDKWNFNFKNDLGVMIILNEILSNKILNQIENLINKKSEYSLIEEDTLGSFKSVIKTKIILDLIDSKFDNLIIDLTKVEDNSIENLEISCEEYYLDEKENLNFLPKLICLEKVQTLDLSHSCDNEIPNGIFTSGYKMITKLLLNSNTIGVLHERIFENLINLSHLEITDCSIEDFEKNTFFGLKNLKKLDLSGNSLEEINKEVFKGLDSLEILDLSNNEISCLETNNFIYLKNLLNLYLNENPVGELEKNCFNGLSKLRVLSFNKVTAEIEDVSKNLLAPLNNLEILDFGNAIIFDELTPFKPSDSLKFLSCIHSLKFVNEFRNLEFLDLLNSDPICKISQITLENLKFLGIKMEKVQKFGANFKNLKALQINDVCRFTPDWAENLHSLDYLNILIQECDLVDRLKTKDFDHLKNIKYFKVWSMGDLEDSFKSKKNIFMKMFAQKEKVKVNCFTDNNGYDSDEEEKAWRYGYPYLGGLDTALCFMELKECESDKEYFEKILNVSQITCQTITDSAYTEEFFSNNLRI</sequence>
<dbReference type="GO" id="GO:0003725">
    <property type="term" value="F:double-stranded RNA binding"/>
    <property type="evidence" value="ECO:0007669"/>
    <property type="project" value="TreeGrafter"/>
</dbReference>
<name>A0A813VA11_9BILA</name>
<keyword evidence="1" id="KW-0433">Leucine-rich repeat</keyword>
<reference evidence="4" key="1">
    <citation type="submission" date="2021-02" db="EMBL/GenBank/DDBJ databases">
        <authorList>
            <person name="Nowell W R."/>
        </authorList>
    </citation>
    <scope>NUCLEOTIDE SEQUENCE</scope>
    <source>
        <strain evidence="4">Ploen Becks lab</strain>
    </source>
</reference>
<dbReference type="GO" id="GO:0031012">
    <property type="term" value="C:extracellular matrix"/>
    <property type="evidence" value="ECO:0007669"/>
    <property type="project" value="TreeGrafter"/>
</dbReference>
<dbReference type="AlphaFoldDB" id="A0A813VA11"/>
<organism evidence="4 5">
    <name type="scientific">Brachionus calyciflorus</name>
    <dbReference type="NCBI Taxonomy" id="104777"/>
    <lineage>
        <taxon>Eukaryota</taxon>
        <taxon>Metazoa</taxon>
        <taxon>Spiralia</taxon>
        <taxon>Gnathifera</taxon>
        <taxon>Rotifera</taxon>
        <taxon>Eurotatoria</taxon>
        <taxon>Monogononta</taxon>
        <taxon>Pseudotrocha</taxon>
        <taxon>Ploima</taxon>
        <taxon>Brachionidae</taxon>
        <taxon>Brachionus</taxon>
    </lineage>
</organism>
<dbReference type="Proteomes" id="UP000663879">
    <property type="component" value="Unassembled WGS sequence"/>
</dbReference>
<dbReference type="PRINTS" id="PR00019">
    <property type="entry name" value="LEURICHRPT"/>
</dbReference>
<dbReference type="OrthoDB" id="676979at2759"/>
<dbReference type="GO" id="GO:0005615">
    <property type="term" value="C:extracellular space"/>
    <property type="evidence" value="ECO:0007669"/>
    <property type="project" value="TreeGrafter"/>
</dbReference>
<dbReference type="InterPro" id="IPR001611">
    <property type="entry name" value="Leu-rich_rpt"/>
</dbReference>
<comment type="caution">
    <text evidence="4">The sequence shown here is derived from an EMBL/GenBank/DDBJ whole genome shotgun (WGS) entry which is preliminary data.</text>
</comment>
<keyword evidence="3" id="KW-0677">Repeat</keyword>
<dbReference type="InterPro" id="IPR003591">
    <property type="entry name" value="Leu-rich_rpt_typical-subtyp"/>
</dbReference>
<keyword evidence="2" id="KW-0732">Signal</keyword>
<evidence type="ECO:0000313" key="5">
    <source>
        <dbReference type="Proteomes" id="UP000663879"/>
    </source>
</evidence>
<dbReference type="SUPFAM" id="SSF52058">
    <property type="entry name" value="L domain-like"/>
    <property type="match status" value="1"/>
</dbReference>
<dbReference type="GO" id="GO:0043331">
    <property type="term" value="P:response to dsRNA"/>
    <property type="evidence" value="ECO:0007669"/>
    <property type="project" value="TreeGrafter"/>
</dbReference>
<dbReference type="InterPro" id="IPR050328">
    <property type="entry name" value="Dev_Immune_Receptor"/>
</dbReference>
<dbReference type="Gene3D" id="3.80.10.10">
    <property type="entry name" value="Ribonuclease Inhibitor"/>
    <property type="match status" value="2"/>
</dbReference>
<dbReference type="EMBL" id="CAJNOC010001157">
    <property type="protein sequence ID" value="CAF0840373.1"/>
    <property type="molecule type" value="Genomic_DNA"/>
</dbReference>
<keyword evidence="5" id="KW-1185">Reference proteome</keyword>
<dbReference type="PROSITE" id="PS51450">
    <property type="entry name" value="LRR"/>
    <property type="match status" value="2"/>
</dbReference>
<dbReference type="PANTHER" id="PTHR24373">
    <property type="entry name" value="SLIT RELATED LEUCINE-RICH REPEAT NEURONAL PROTEIN"/>
    <property type="match status" value="1"/>
</dbReference>
<proteinExistence type="predicted"/>
<dbReference type="PANTHER" id="PTHR24373:SF293">
    <property type="entry name" value="TOLL-LIKE RECEPTOR 3"/>
    <property type="match status" value="1"/>
</dbReference>
<dbReference type="InterPro" id="IPR032675">
    <property type="entry name" value="LRR_dom_sf"/>
</dbReference>
<dbReference type="GO" id="GO:0038023">
    <property type="term" value="F:signaling receptor activity"/>
    <property type="evidence" value="ECO:0007669"/>
    <property type="project" value="TreeGrafter"/>
</dbReference>
<evidence type="ECO:0000313" key="4">
    <source>
        <dbReference type="EMBL" id="CAF0840373.1"/>
    </source>
</evidence>
<evidence type="ECO:0000256" key="1">
    <source>
        <dbReference type="ARBA" id="ARBA00022614"/>
    </source>
</evidence>
<dbReference type="Pfam" id="PF13855">
    <property type="entry name" value="LRR_8"/>
    <property type="match status" value="1"/>
</dbReference>
<dbReference type="SMART" id="SM00369">
    <property type="entry name" value="LRR_TYP"/>
    <property type="match status" value="5"/>
</dbReference>
<gene>
    <name evidence="4" type="ORF">OXX778_LOCUS8423</name>
</gene>
<accession>A0A813VA11</accession>
<evidence type="ECO:0000256" key="3">
    <source>
        <dbReference type="ARBA" id="ARBA00022737"/>
    </source>
</evidence>
<evidence type="ECO:0000256" key="2">
    <source>
        <dbReference type="ARBA" id="ARBA00022729"/>
    </source>
</evidence>
<protein>
    <submittedName>
        <fullName evidence="4">Uncharacterized protein</fullName>
    </submittedName>
</protein>